<comment type="subcellular location">
    <subcellularLocation>
        <location evidence="1">Periplasm</location>
    </subcellularLocation>
</comment>
<dbReference type="InterPro" id="IPR039424">
    <property type="entry name" value="SBP_5"/>
</dbReference>
<keyword evidence="6" id="KW-0472">Membrane</keyword>
<evidence type="ECO:0000259" key="7">
    <source>
        <dbReference type="Pfam" id="PF00496"/>
    </source>
</evidence>
<feature type="region of interest" description="Disordered" evidence="5">
    <location>
        <begin position="1"/>
        <end position="29"/>
    </location>
</feature>
<comment type="caution">
    <text evidence="8">The sequence shown here is derived from an EMBL/GenBank/DDBJ whole genome shotgun (WGS) entry which is preliminary data.</text>
</comment>
<dbReference type="GO" id="GO:0043190">
    <property type="term" value="C:ATP-binding cassette (ABC) transporter complex"/>
    <property type="evidence" value="ECO:0007669"/>
    <property type="project" value="InterPro"/>
</dbReference>
<evidence type="ECO:0000256" key="4">
    <source>
        <dbReference type="ARBA" id="ARBA00022729"/>
    </source>
</evidence>
<dbReference type="FunFam" id="3.10.105.10:FF:000001">
    <property type="entry name" value="Oligopeptide ABC transporter, oligopeptide-binding protein"/>
    <property type="match status" value="1"/>
</dbReference>
<evidence type="ECO:0000256" key="1">
    <source>
        <dbReference type="ARBA" id="ARBA00004418"/>
    </source>
</evidence>
<dbReference type="PANTHER" id="PTHR30290:SF10">
    <property type="entry name" value="PERIPLASMIC OLIGOPEPTIDE-BINDING PROTEIN-RELATED"/>
    <property type="match status" value="1"/>
</dbReference>
<evidence type="ECO:0000313" key="8">
    <source>
        <dbReference type="EMBL" id="PKU22462.1"/>
    </source>
</evidence>
<dbReference type="FunFam" id="3.90.76.10:FF:000001">
    <property type="entry name" value="Oligopeptide ABC transporter substrate-binding protein"/>
    <property type="match status" value="1"/>
</dbReference>
<evidence type="ECO:0000256" key="5">
    <source>
        <dbReference type="SAM" id="MobiDB-lite"/>
    </source>
</evidence>
<name>A0A2N3PPY7_9PROT</name>
<dbReference type="PANTHER" id="PTHR30290">
    <property type="entry name" value="PERIPLASMIC BINDING COMPONENT OF ABC TRANSPORTER"/>
    <property type="match status" value="1"/>
</dbReference>
<proteinExistence type="inferred from homology"/>
<feature type="compositionally biased region" description="Polar residues" evidence="5">
    <location>
        <begin position="13"/>
        <end position="23"/>
    </location>
</feature>
<dbReference type="EMBL" id="PIUM01000031">
    <property type="protein sequence ID" value="PKU22462.1"/>
    <property type="molecule type" value="Genomic_DNA"/>
</dbReference>
<dbReference type="InterPro" id="IPR000914">
    <property type="entry name" value="SBP_5_dom"/>
</dbReference>
<dbReference type="GO" id="GO:0015833">
    <property type="term" value="P:peptide transport"/>
    <property type="evidence" value="ECO:0007669"/>
    <property type="project" value="TreeGrafter"/>
</dbReference>
<keyword evidence="9" id="KW-1185">Reference proteome</keyword>
<dbReference type="GO" id="GO:0030288">
    <property type="term" value="C:outer membrane-bounded periplasmic space"/>
    <property type="evidence" value="ECO:0007669"/>
    <property type="project" value="UniProtKB-ARBA"/>
</dbReference>
<dbReference type="Gene3D" id="3.40.190.10">
    <property type="entry name" value="Periplasmic binding protein-like II"/>
    <property type="match status" value="1"/>
</dbReference>
<keyword evidence="4" id="KW-0732">Signal</keyword>
<feature type="compositionally biased region" description="Basic residues" evidence="5">
    <location>
        <begin position="1"/>
        <end position="10"/>
    </location>
</feature>
<sequence>MSSPFWRRRNGGVSATSGSSPPGNSALRRDGTSCIHRHIHLKIMEVRCLAGRFLPMPMKRAVLAMGVILAFLSVGSSSYAGGEVVLRRGNAAEPESLDPARSDTVNAGRIQDDLFEGLVVLDPEDRPLPGAAESWTVSADGLTYSFTLRAGLSWSDGSPLTAEDFVYSFRRVVDPATASSYAYIFFAFQNAEEIVQGKIKDPSRLGVEAVDPRTLRIHLKRPTPYLLAELAHAKFMPVKKANVEKFGAAFTQPGNLVSNGAFILEEWTPQARVVLAKNPKYWDAANVHIDKVIFYPITSPNEELNRYRAGELDITYAVPNAQAESLRKTAGEEFRSNVQFESSYLGFNLTKPPFAGNPKLRQALSMTIDREMLAEKLLKVGSIPAYGIVPPVGDPAYKAQRVSWASLSQAERVAKAKILYAEAGYGPDHPLSVELRLTTSEDARKVAIAIASMWQTALGVKTSLVTEEFKMLVAHRHEKQVTQVFADAWVGDYPDATTFLDLFTTGSGENDPGYANPKFDALIAEAGKTLDTARRAELLQQAETLLLEDAAIAPTFNHVELFLAKPYVKNYRPNPCGYTYSKAVTILPH</sequence>
<evidence type="ECO:0000256" key="6">
    <source>
        <dbReference type="SAM" id="Phobius"/>
    </source>
</evidence>
<dbReference type="Gene3D" id="3.10.105.10">
    <property type="entry name" value="Dipeptide-binding Protein, Domain 3"/>
    <property type="match status" value="1"/>
</dbReference>
<reference evidence="9" key="1">
    <citation type="submission" date="2017-12" db="EMBL/GenBank/DDBJ databases">
        <title>Draft genome sequence of Telmatospirillum siberiense 26-4b1T, an acidotolerant peatland alphaproteobacterium potentially involved in sulfur cycling.</title>
        <authorList>
            <person name="Hausmann B."/>
            <person name="Pjevac P."/>
            <person name="Schreck K."/>
            <person name="Herbold C.W."/>
            <person name="Daims H."/>
            <person name="Wagner M."/>
            <person name="Pester M."/>
            <person name="Loy A."/>
        </authorList>
    </citation>
    <scope>NUCLEOTIDE SEQUENCE [LARGE SCALE GENOMIC DNA]</scope>
    <source>
        <strain evidence="9">26-4b1</strain>
    </source>
</reference>
<dbReference type="Gene3D" id="3.90.76.10">
    <property type="entry name" value="Dipeptide-binding Protein, Domain 1"/>
    <property type="match status" value="1"/>
</dbReference>
<keyword evidence="3" id="KW-0813">Transport</keyword>
<protein>
    <submittedName>
        <fullName evidence="8">Peptide ABC transporter substrate-binding protein</fullName>
    </submittedName>
</protein>
<dbReference type="Pfam" id="PF00496">
    <property type="entry name" value="SBP_bac_5"/>
    <property type="match status" value="1"/>
</dbReference>
<dbReference type="AlphaFoldDB" id="A0A2N3PPY7"/>
<evidence type="ECO:0000313" key="9">
    <source>
        <dbReference type="Proteomes" id="UP000233293"/>
    </source>
</evidence>
<accession>A0A2N3PPY7</accession>
<feature type="transmembrane region" description="Helical" evidence="6">
    <location>
        <begin position="61"/>
        <end position="80"/>
    </location>
</feature>
<comment type="similarity">
    <text evidence="2">Belongs to the bacterial solute-binding protein 5 family.</text>
</comment>
<dbReference type="GO" id="GO:1904680">
    <property type="term" value="F:peptide transmembrane transporter activity"/>
    <property type="evidence" value="ECO:0007669"/>
    <property type="project" value="TreeGrafter"/>
</dbReference>
<evidence type="ECO:0000256" key="2">
    <source>
        <dbReference type="ARBA" id="ARBA00005695"/>
    </source>
</evidence>
<evidence type="ECO:0000256" key="3">
    <source>
        <dbReference type="ARBA" id="ARBA00022448"/>
    </source>
</evidence>
<dbReference type="InterPro" id="IPR030678">
    <property type="entry name" value="Peptide/Ni-bd"/>
</dbReference>
<dbReference type="SUPFAM" id="SSF53850">
    <property type="entry name" value="Periplasmic binding protein-like II"/>
    <property type="match status" value="1"/>
</dbReference>
<feature type="domain" description="Solute-binding protein family 5" evidence="7">
    <location>
        <begin position="128"/>
        <end position="510"/>
    </location>
</feature>
<keyword evidence="6" id="KW-0812">Transmembrane</keyword>
<keyword evidence="6" id="KW-1133">Transmembrane helix</keyword>
<dbReference type="PIRSF" id="PIRSF002741">
    <property type="entry name" value="MppA"/>
    <property type="match status" value="1"/>
</dbReference>
<organism evidence="8 9">
    <name type="scientific">Telmatospirillum siberiense</name>
    <dbReference type="NCBI Taxonomy" id="382514"/>
    <lineage>
        <taxon>Bacteria</taxon>
        <taxon>Pseudomonadati</taxon>
        <taxon>Pseudomonadota</taxon>
        <taxon>Alphaproteobacteria</taxon>
        <taxon>Rhodospirillales</taxon>
        <taxon>Rhodospirillaceae</taxon>
        <taxon>Telmatospirillum</taxon>
    </lineage>
</organism>
<dbReference type="Proteomes" id="UP000233293">
    <property type="component" value="Unassembled WGS sequence"/>
</dbReference>
<dbReference type="CDD" id="cd08504">
    <property type="entry name" value="PBP2_OppA"/>
    <property type="match status" value="1"/>
</dbReference>
<gene>
    <name evidence="8" type="ORF">CWS72_21270</name>
</gene>